<proteinExistence type="predicted"/>
<reference evidence="1" key="2">
    <citation type="journal article" date="2023" name="Microbiol Resour">
        <title>Decontamination and Annotation of the Draft Genome Sequence of the Oomycete Lagenidium giganteum ARSEF 373.</title>
        <authorList>
            <person name="Morgan W.R."/>
            <person name="Tartar A."/>
        </authorList>
    </citation>
    <scope>NUCLEOTIDE SEQUENCE</scope>
    <source>
        <strain evidence="1">ARSEF 373</strain>
    </source>
</reference>
<accession>A0AAV2ZDI8</accession>
<comment type="caution">
    <text evidence="1">The sequence shown here is derived from an EMBL/GenBank/DDBJ whole genome shotgun (WGS) entry which is preliminary data.</text>
</comment>
<sequence>MSSATSAFSTEFCSLFASCYFEGMRRQLRHKTITDKFEPANSQWQLSLPERLIGFSGLGLFRFDFFATSMPNDLRFVDENHPMVSRGHMAMPGTDMAIAKLRERHPQVAELQASGIQCDEVSVHGICCMAVVETGALFYYRCPNNAVPGSAVWVLVKNYVDPTTIAQVPQNLAALAPPSPSYDSYQAVVDEYEAQRAVGEAVRLNEFRMSFVSMMMEPFPPGITPKGLYVGFLERNGYEVEESYSDDSASSSEQLFKVVALVNHCPGLTATFDQLGRLRRIEMLITGASYARDGARESSA</sequence>
<reference evidence="1" key="1">
    <citation type="submission" date="2022-11" db="EMBL/GenBank/DDBJ databases">
        <authorList>
            <person name="Morgan W.R."/>
            <person name="Tartar A."/>
        </authorList>
    </citation>
    <scope>NUCLEOTIDE SEQUENCE</scope>
    <source>
        <strain evidence="1">ARSEF 373</strain>
    </source>
</reference>
<dbReference type="AlphaFoldDB" id="A0AAV2ZDI8"/>
<protein>
    <submittedName>
        <fullName evidence="1">Uncharacterized protein</fullName>
    </submittedName>
</protein>
<evidence type="ECO:0000313" key="1">
    <source>
        <dbReference type="EMBL" id="DBA03402.1"/>
    </source>
</evidence>
<gene>
    <name evidence="1" type="ORF">N0F65_002810</name>
</gene>
<dbReference type="EMBL" id="DAKRPA010000019">
    <property type="protein sequence ID" value="DBA03402.1"/>
    <property type="molecule type" value="Genomic_DNA"/>
</dbReference>
<name>A0AAV2ZDI8_9STRA</name>
<dbReference type="Proteomes" id="UP001146120">
    <property type="component" value="Unassembled WGS sequence"/>
</dbReference>
<organism evidence="1 2">
    <name type="scientific">Lagenidium giganteum</name>
    <dbReference type="NCBI Taxonomy" id="4803"/>
    <lineage>
        <taxon>Eukaryota</taxon>
        <taxon>Sar</taxon>
        <taxon>Stramenopiles</taxon>
        <taxon>Oomycota</taxon>
        <taxon>Peronosporomycetes</taxon>
        <taxon>Pythiales</taxon>
        <taxon>Pythiaceae</taxon>
    </lineage>
</organism>
<keyword evidence="2" id="KW-1185">Reference proteome</keyword>
<evidence type="ECO:0000313" key="2">
    <source>
        <dbReference type="Proteomes" id="UP001146120"/>
    </source>
</evidence>